<keyword evidence="1" id="KW-0732">Signal</keyword>
<dbReference type="AlphaFoldDB" id="A0A9P3Q1D8"/>
<gene>
    <name evidence="2" type="ORF">LshimejAT787_3300040</name>
</gene>
<reference evidence="2" key="1">
    <citation type="submission" date="2022-07" db="EMBL/GenBank/DDBJ databases">
        <title>The genome of Lyophyllum shimeji provides insight into the initial evolution of ectomycorrhizal fungal genome.</title>
        <authorList>
            <person name="Kobayashi Y."/>
            <person name="Shibata T."/>
            <person name="Hirakawa H."/>
            <person name="Shigenobu S."/>
            <person name="Nishiyama T."/>
            <person name="Yamada A."/>
            <person name="Hasebe M."/>
            <person name="Kawaguchi M."/>
        </authorList>
    </citation>
    <scope>NUCLEOTIDE SEQUENCE</scope>
    <source>
        <strain evidence="2">AT787</strain>
    </source>
</reference>
<proteinExistence type="predicted"/>
<dbReference type="Proteomes" id="UP001063166">
    <property type="component" value="Unassembled WGS sequence"/>
</dbReference>
<keyword evidence="3" id="KW-1185">Reference proteome</keyword>
<evidence type="ECO:0000313" key="2">
    <source>
        <dbReference type="EMBL" id="GLB45853.1"/>
    </source>
</evidence>
<sequence length="179" mass="19605">MPCWLPVMTGLLLYLTLRRNLNLPDLEMAGGPSGANVQRRTVDIHSSRIGIVAIQQGSGPLWAGSSNVSLEVPNLYAIPSDLAGQLPLSCLPPSATYSRRSTLARKQQPDRTADAVHRRPVARLSRLVLSGTGSDHHRLSVRKPGDKTGDLFPWYGQTLVEQNVDRVLEELSPIEHPAF</sequence>
<evidence type="ECO:0000313" key="3">
    <source>
        <dbReference type="Proteomes" id="UP001063166"/>
    </source>
</evidence>
<comment type="caution">
    <text evidence="2">The sequence shown here is derived from an EMBL/GenBank/DDBJ whole genome shotgun (WGS) entry which is preliminary data.</text>
</comment>
<accession>A0A9P3Q1D8</accession>
<name>A0A9P3Q1D8_LYOSH</name>
<protein>
    <submittedName>
        <fullName evidence="2">Uncharacterized protein</fullName>
    </submittedName>
</protein>
<organism evidence="2 3">
    <name type="scientific">Lyophyllum shimeji</name>
    <name type="common">Hon-shimeji</name>
    <name type="synonym">Tricholoma shimeji</name>
    <dbReference type="NCBI Taxonomy" id="47721"/>
    <lineage>
        <taxon>Eukaryota</taxon>
        <taxon>Fungi</taxon>
        <taxon>Dikarya</taxon>
        <taxon>Basidiomycota</taxon>
        <taxon>Agaricomycotina</taxon>
        <taxon>Agaricomycetes</taxon>
        <taxon>Agaricomycetidae</taxon>
        <taxon>Agaricales</taxon>
        <taxon>Tricholomatineae</taxon>
        <taxon>Lyophyllaceae</taxon>
        <taxon>Lyophyllum</taxon>
    </lineage>
</organism>
<dbReference type="EMBL" id="BRPK01000033">
    <property type="protein sequence ID" value="GLB45853.1"/>
    <property type="molecule type" value="Genomic_DNA"/>
</dbReference>
<feature type="chain" id="PRO_5040210014" evidence="1">
    <location>
        <begin position="19"/>
        <end position="179"/>
    </location>
</feature>
<feature type="signal peptide" evidence="1">
    <location>
        <begin position="1"/>
        <end position="18"/>
    </location>
</feature>
<evidence type="ECO:0000256" key="1">
    <source>
        <dbReference type="SAM" id="SignalP"/>
    </source>
</evidence>